<evidence type="ECO:0000259" key="9">
    <source>
        <dbReference type="PROSITE" id="PS50109"/>
    </source>
</evidence>
<dbReference type="SMART" id="SM00387">
    <property type="entry name" value="HATPase_c"/>
    <property type="match status" value="1"/>
</dbReference>
<dbReference type="InterPro" id="IPR036890">
    <property type="entry name" value="HATPase_C_sf"/>
</dbReference>
<evidence type="ECO:0000256" key="5">
    <source>
        <dbReference type="ARBA" id="ARBA00022777"/>
    </source>
</evidence>
<evidence type="ECO:0000256" key="7">
    <source>
        <dbReference type="SAM" id="Coils"/>
    </source>
</evidence>
<dbReference type="STRING" id="1134406.ADN00_11050"/>
<name>A0A0P6X881_9CHLR</name>
<keyword evidence="6" id="KW-0902">Two-component regulatory system</keyword>
<dbReference type="InterPro" id="IPR050736">
    <property type="entry name" value="Sensor_HK_Regulatory"/>
</dbReference>
<dbReference type="PRINTS" id="PR00344">
    <property type="entry name" value="BCTRLSENSOR"/>
</dbReference>
<evidence type="ECO:0000256" key="1">
    <source>
        <dbReference type="ARBA" id="ARBA00000085"/>
    </source>
</evidence>
<dbReference type="Proteomes" id="UP000050417">
    <property type="component" value="Unassembled WGS sequence"/>
</dbReference>
<feature type="transmembrane region" description="Helical" evidence="8">
    <location>
        <begin position="172"/>
        <end position="195"/>
    </location>
</feature>
<keyword evidence="8" id="KW-0472">Membrane</keyword>
<keyword evidence="8" id="KW-0812">Transmembrane</keyword>
<evidence type="ECO:0000313" key="11">
    <source>
        <dbReference type="Proteomes" id="UP000050417"/>
    </source>
</evidence>
<dbReference type="InterPro" id="IPR035965">
    <property type="entry name" value="PAS-like_dom_sf"/>
</dbReference>
<feature type="transmembrane region" description="Helical" evidence="8">
    <location>
        <begin position="276"/>
        <end position="300"/>
    </location>
</feature>
<dbReference type="PANTHER" id="PTHR43711:SF1">
    <property type="entry name" value="HISTIDINE KINASE 1"/>
    <property type="match status" value="1"/>
</dbReference>
<feature type="transmembrane region" description="Helical" evidence="8">
    <location>
        <begin position="207"/>
        <end position="227"/>
    </location>
</feature>
<dbReference type="SUPFAM" id="SSF47384">
    <property type="entry name" value="Homodimeric domain of signal transducing histidine kinase"/>
    <property type="match status" value="1"/>
</dbReference>
<keyword evidence="7" id="KW-0175">Coiled coil</keyword>
<dbReference type="SMART" id="SM00388">
    <property type="entry name" value="HisKA"/>
    <property type="match status" value="1"/>
</dbReference>
<dbReference type="SUPFAM" id="SSF55785">
    <property type="entry name" value="PYP-like sensor domain (PAS domain)"/>
    <property type="match status" value="1"/>
</dbReference>
<dbReference type="PANTHER" id="PTHR43711">
    <property type="entry name" value="TWO-COMPONENT HISTIDINE KINASE"/>
    <property type="match status" value="1"/>
</dbReference>
<dbReference type="OrthoDB" id="146410at2"/>
<keyword evidence="11" id="KW-1185">Reference proteome</keyword>
<evidence type="ECO:0000313" key="10">
    <source>
        <dbReference type="EMBL" id="KPL76502.1"/>
    </source>
</evidence>
<evidence type="ECO:0000256" key="2">
    <source>
        <dbReference type="ARBA" id="ARBA00012438"/>
    </source>
</evidence>
<dbReference type="InterPro" id="IPR004358">
    <property type="entry name" value="Sig_transdc_His_kin-like_C"/>
</dbReference>
<dbReference type="InterPro" id="IPR000014">
    <property type="entry name" value="PAS"/>
</dbReference>
<feature type="transmembrane region" description="Helical" evidence="8">
    <location>
        <begin position="306"/>
        <end position="324"/>
    </location>
</feature>
<evidence type="ECO:0000256" key="6">
    <source>
        <dbReference type="ARBA" id="ARBA00023012"/>
    </source>
</evidence>
<keyword evidence="4" id="KW-0808">Transferase</keyword>
<gene>
    <name evidence="10" type="ORF">ADN00_11050</name>
</gene>
<dbReference type="CDD" id="cd00075">
    <property type="entry name" value="HATPase"/>
    <property type="match status" value="1"/>
</dbReference>
<dbReference type="EMBL" id="LGCL01000025">
    <property type="protein sequence ID" value="KPL76502.1"/>
    <property type="molecule type" value="Genomic_DNA"/>
</dbReference>
<dbReference type="InterPro" id="IPR005467">
    <property type="entry name" value="His_kinase_dom"/>
</dbReference>
<dbReference type="SMART" id="SM00091">
    <property type="entry name" value="PAS"/>
    <property type="match status" value="1"/>
</dbReference>
<keyword evidence="3" id="KW-0597">Phosphoprotein</keyword>
<dbReference type="Pfam" id="PF08448">
    <property type="entry name" value="PAS_4"/>
    <property type="match status" value="1"/>
</dbReference>
<dbReference type="EC" id="2.7.13.3" evidence="2"/>
<dbReference type="InterPro" id="IPR036097">
    <property type="entry name" value="HisK_dim/P_sf"/>
</dbReference>
<dbReference type="RefSeq" id="WP_082390077.1">
    <property type="nucleotide sequence ID" value="NZ_LGCL01000025.1"/>
</dbReference>
<feature type="transmembrane region" description="Helical" evidence="8">
    <location>
        <begin position="139"/>
        <end position="160"/>
    </location>
</feature>
<dbReference type="Gene3D" id="3.30.565.10">
    <property type="entry name" value="Histidine kinase-like ATPase, C-terminal domain"/>
    <property type="match status" value="1"/>
</dbReference>
<dbReference type="InterPro" id="IPR013656">
    <property type="entry name" value="PAS_4"/>
</dbReference>
<sequence>MRDTSLPDWFMKRSLPLALLAYLILYVLWLARGRMSSPEREWVGGAAIVAAALLAGALAFYLNRRLADRRARRAWLWLAIGLLVWVLADLARLFSAIWDWHEPAAGQAYNALYLLGALPLWIGLVLYPRKPRANAGALAMLIDATIIAASSISLIWILMVQPFLLHPPNTRLPFASLFPFVDMAGILLVLILFLFSNVDHLSLAFGWLSLGLCASMASNLAYAGLIFPGLARGGGLADLGWVLGDVLFAAAAWADLNPAWSEKLNRQAWVSRWRGLFQSILPLLSMFLMGGYTLLLWTFNGRVNDLGLYITVVSGMGLAVRQGIYAGEVEMQKFANLVNSIAEPAFVCDQHGRLRLVNPALMEAAGASSAAELLGRPLAAFLRPAEGIAAAVAQGLQTGWSGELELLQPKERSIPIYLTLRPLKPGQAVAGTAHDLSEQKARQAELQQANEQIAQDRAALARLNENLEQAVEEKTKDLTLAYRQLEDQNRALQELDRLKSDFVSMVSHELRAPLTNINSGIELSLMAKGGLPGNTQRNLELVQAEIKRLTNFIETILDLSALDAGRLPLYPAPLSLERVVEVLRQQMTHLEGAQRVVWKLPDPVPDFIADDRALVSILFHLLDNALKYAPEGEITVSAGQDAAGARGWVEVADRGPGFSEEDQQHLFDRFYRTHRGDAQTVYGHGLGLYIVRRLLEAMEGEIRVQNRPGGGASILFYLPLLTDQGDGHVSESSRSG</sequence>
<evidence type="ECO:0000256" key="8">
    <source>
        <dbReference type="SAM" id="Phobius"/>
    </source>
</evidence>
<feature type="transmembrane region" description="Helical" evidence="8">
    <location>
        <begin position="110"/>
        <end position="127"/>
    </location>
</feature>
<feature type="transmembrane region" description="Helical" evidence="8">
    <location>
        <begin position="74"/>
        <end position="98"/>
    </location>
</feature>
<dbReference type="InterPro" id="IPR003661">
    <property type="entry name" value="HisK_dim/P_dom"/>
</dbReference>
<dbReference type="Gene3D" id="1.10.287.130">
    <property type="match status" value="1"/>
</dbReference>
<dbReference type="CDD" id="cd00082">
    <property type="entry name" value="HisKA"/>
    <property type="match status" value="1"/>
</dbReference>
<dbReference type="AlphaFoldDB" id="A0A0P6X881"/>
<dbReference type="Pfam" id="PF02518">
    <property type="entry name" value="HATPase_c"/>
    <property type="match status" value="1"/>
</dbReference>
<comment type="caution">
    <text evidence="10">The sequence shown here is derived from an EMBL/GenBank/DDBJ whole genome shotgun (WGS) entry which is preliminary data.</text>
</comment>
<reference evidence="10 11" key="1">
    <citation type="submission" date="2015-07" db="EMBL/GenBank/DDBJ databases">
        <title>Genome sequence of Ornatilinea apprima DSM 23815.</title>
        <authorList>
            <person name="Hemp J."/>
            <person name="Ward L.M."/>
            <person name="Pace L.A."/>
            <person name="Fischer W.W."/>
        </authorList>
    </citation>
    <scope>NUCLEOTIDE SEQUENCE [LARGE SCALE GENOMIC DNA]</scope>
    <source>
        <strain evidence="10 11">P3M-1</strain>
    </source>
</reference>
<feature type="transmembrane region" description="Helical" evidence="8">
    <location>
        <begin position="43"/>
        <end position="62"/>
    </location>
</feature>
<dbReference type="SUPFAM" id="SSF55874">
    <property type="entry name" value="ATPase domain of HSP90 chaperone/DNA topoisomerase II/histidine kinase"/>
    <property type="match status" value="1"/>
</dbReference>
<keyword evidence="5" id="KW-0418">Kinase</keyword>
<accession>A0A0P6X881</accession>
<dbReference type="Pfam" id="PF00512">
    <property type="entry name" value="HisKA"/>
    <property type="match status" value="1"/>
</dbReference>
<evidence type="ECO:0000256" key="4">
    <source>
        <dbReference type="ARBA" id="ARBA00022679"/>
    </source>
</evidence>
<dbReference type="GO" id="GO:0000155">
    <property type="term" value="F:phosphorelay sensor kinase activity"/>
    <property type="evidence" value="ECO:0007669"/>
    <property type="project" value="InterPro"/>
</dbReference>
<dbReference type="Gene3D" id="3.30.450.20">
    <property type="entry name" value="PAS domain"/>
    <property type="match status" value="1"/>
</dbReference>
<feature type="domain" description="Histidine kinase" evidence="9">
    <location>
        <begin position="505"/>
        <end position="722"/>
    </location>
</feature>
<dbReference type="PROSITE" id="PS50109">
    <property type="entry name" value="HIS_KIN"/>
    <property type="match status" value="1"/>
</dbReference>
<keyword evidence="8" id="KW-1133">Transmembrane helix</keyword>
<organism evidence="10 11">
    <name type="scientific">Ornatilinea apprima</name>
    <dbReference type="NCBI Taxonomy" id="1134406"/>
    <lineage>
        <taxon>Bacteria</taxon>
        <taxon>Bacillati</taxon>
        <taxon>Chloroflexota</taxon>
        <taxon>Anaerolineae</taxon>
        <taxon>Anaerolineales</taxon>
        <taxon>Anaerolineaceae</taxon>
        <taxon>Ornatilinea</taxon>
    </lineage>
</organism>
<proteinExistence type="predicted"/>
<evidence type="ECO:0000256" key="3">
    <source>
        <dbReference type="ARBA" id="ARBA00022553"/>
    </source>
</evidence>
<dbReference type="InterPro" id="IPR003594">
    <property type="entry name" value="HATPase_dom"/>
</dbReference>
<feature type="coiled-coil region" evidence="7">
    <location>
        <begin position="436"/>
        <end position="498"/>
    </location>
</feature>
<comment type="catalytic activity">
    <reaction evidence="1">
        <text>ATP + protein L-histidine = ADP + protein N-phospho-L-histidine.</text>
        <dbReference type="EC" id="2.7.13.3"/>
    </reaction>
</comment>
<protein>
    <recommendedName>
        <fullName evidence="2">histidine kinase</fullName>
        <ecNumber evidence="2">2.7.13.3</ecNumber>
    </recommendedName>
</protein>